<evidence type="ECO:0000259" key="10">
    <source>
        <dbReference type="PROSITE" id="PS51194"/>
    </source>
</evidence>
<dbReference type="GO" id="GO:0003724">
    <property type="term" value="F:RNA helicase activity"/>
    <property type="evidence" value="ECO:0007669"/>
    <property type="project" value="UniProtKB-EC"/>
</dbReference>
<feature type="short sequence motif" description="Q motif" evidence="6">
    <location>
        <begin position="454"/>
        <end position="482"/>
    </location>
</feature>
<comment type="function">
    <text evidence="7">RNA helicase.</text>
</comment>
<keyword evidence="1 7" id="KW-0547">Nucleotide-binding</keyword>
<evidence type="ECO:0000256" key="2">
    <source>
        <dbReference type="ARBA" id="ARBA00022801"/>
    </source>
</evidence>
<keyword evidence="5 7" id="KW-0694">RNA-binding</keyword>
<comment type="similarity">
    <text evidence="7">Belongs to the DEAD box helicase family.</text>
</comment>
<dbReference type="InterPro" id="IPR001650">
    <property type="entry name" value="Helicase_C-like"/>
</dbReference>
<dbReference type="InterPro" id="IPR000629">
    <property type="entry name" value="RNA-helicase_DEAD-box_CS"/>
</dbReference>
<dbReference type="PROSITE" id="PS51195">
    <property type="entry name" value="Q_MOTIF"/>
    <property type="match status" value="1"/>
</dbReference>
<dbReference type="PROSITE" id="PS51192">
    <property type="entry name" value="HELICASE_ATP_BIND_1"/>
    <property type="match status" value="1"/>
</dbReference>
<dbReference type="SMART" id="SM00487">
    <property type="entry name" value="DEXDc"/>
    <property type="match status" value="1"/>
</dbReference>
<dbReference type="InterPro" id="IPR011545">
    <property type="entry name" value="DEAD/DEAH_box_helicase_dom"/>
</dbReference>
<evidence type="ECO:0000313" key="12">
    <source>
        <dbReference type="EMBL" id="PRW60362.1"/>
    </source>
</evidence>
<comment type="catalytic activity">
    <reaction evidence="7">
        <text>ATP + H2O = ADP + phosphate + H(+)</text>
        <dbReference type="Rhea" id="RHEA:13065"/>
        <dbReference type="ChEBI" id="CHEBI:15377"/>
        <dbReference type="ChEBI" id="CHEBI:15378"/>
        <dbReference type="ChEBI" id="CHEBI:30616"/>
        <dbReference type="ChEBI" id="CHEBI:43474"/>
        <dbReference type="ChEBI" id="CHEBI:456216"/>
        <dbReference type="EC" id="3.6.4.13"/>
    </reaction>
</comment>
<dbReference type="GO" id="GO:0003723">
    <property type="term" value="F:RNA binding"/>
    <property type="evidence" value="ECO:0007669"/>
    <property type="project" value="UniProtKB-UniRule"/>
</dbReference>
<feature type="compositionally biased region" description="Low complexity" evidence="8">
    <location>
        <begin position="92"/>
        <end position="118"/>
    </location>
</feature>
<feature type="compositionally biased region" description="Low complexity" evidence="8">
    <location>
        <begin position="342"/>
        <end position="366"/>
    </location>
</feature>
<feature type="domain" description="DEAD-box RNA helicase Q" evidence="11">
    <location>
        <begin position="454"/>
        <end position="482"/>
    </location>
</feature>
<evidence type="ECO:0000256" key="3">
    <source>
        <dbReference type="ARBA" id="ARBA00022806"/>
    </source>
</evidence>
<dbReference type="Gene3D" id="3.40.50.300">
    <property type="entry name" value="P-loop containing nucleotide triphosphate hydrolases"/>
    <property type="match status" value="2"/>
</dbReference>
<dbReference type="EMBL" id="LHPG02000002">
    <property type="protein sequence ID" value="PRW60362.1"/>
    <property type="molecule type" value="Genomic_DNA"/>
</dbReference>
<evidence type="ECO:0000256" key="8">
    <source>
        <dbReference type="SAM" id="MobiDB-lite"/>
    </source>
</evidence>
<dbReference type="CDD" id="cd17949">
    <property type="entry name" value="DEADc_DDX31"/>
    <property type="match status" value="1"/>
</dbReference>
<dbReference type="Pfam" id="PF00270">
    <property type="entry name" value="DEAD"/>
    <property type="match status" value="1"/>
</dbReference>
<dbReference type="InterPro" id="IPR025313">
    <property type="entry name" value="SPB4-like_CTE"/>
</dbReference>
<evidence type="ECO:0000256" key="6">
    <source>
        <dbReference type="PROSITE-ProRule" id="PRU00552"/>
    </source>
</evidence>
<dbReference type="GO" id="GO:0005524">
    <property type="term" value="F:ATP binding"/>
    <property type="evidence" value="ECO:0007669"/>
    <property type="project" value="UniProtKB-UniRule"/>
</dbReference>
<protein>
    <recommendedName>
        <fullName evidence="7">ATP-dependent RNA helicase</fullName>
        <ecNumber evidence="7">3.6.4.13</ecNumber>
    </recommendedName>
</protein>
<feature type="compositionally biased region" description="Gly residues" evidence="8">
    <location>
        <begin position="1030"/>
        <end position="1042"/>
    </location>
</feature>
<dbReference type="SUPFAM" id="SSF52540">
    <property type="entry name" value="P-loop containing nucleoside triphosphate hydrolases"/>
    <property type="match status" value="2"/>
</dbReference>
<dbReference type="InterPro" id="IPR014014">
    <property type="entry name" value="RNA_helicase_DEAD_Q_motif"/>
</dbReference>
<feature type="domain" description="Helicase ATP-binding" evidence="9">
    <location>
        <begin position="485"/>
        <end position="672"/>
    </location>
</feature>
<evidence type="ECO:0000256" key="1">
    <source>
        <dbReference type="ARBA" id="ARBA00022741"/>
    </source>
</evidence>
<gene>
    <name evidence="12" type="ORF">C2E21_0711</name>
</gene>
<dbReference type="EC" id="3.6.4.13" evidence="7"/>
<feature type="compositionally biased region" description="Basic residues" evidence="8">
    <location>
        <begin position="28"/>
        <end position="48"/>
    </location>
</feature>
<feature type="region of interest" description="Disordered" evidence="8">
    <location>
        <begin position="1003"/>
        <end position="1066"/>
    </location>
</feature>
<keyword evidence="3 7" id="KW-0347">Helicase</keyword>
<organism evidence="12 13">
    <name type="scientific">Chlorella sorokiniana</name>
    <name type="common">Freshwater green alga</name>
    <dbReference type="NCBI Taxonomy" id="3076"/>
    <lineage>
        <taxon>Eukaryota</taxon>
        <taxon>Viridiplantae</taxon>
        <taxon>Chlorophyta</taxon>
        <taxon>core chlorophytes</taxon>
        <taxon>Trebouxiophyceae</taxon>
        <taxon>Chlorellales</taxon>
        <taxon>Chlorellaceae</taxon>
        <taxon>Chlorella clade</taxon>
        <taxon>Chlorella</taxon>
    </lineage>
</organism>
<feature type="domain" description="Helicase C-terminal" evidence="10">
    <location>
        <begin position="758"/>
        <end position="917"/>
    </location>
</feature>
<dbReference type="PROSITE" id="PS51194">
    <property type="entry name" value="HELICASE_CTER"/>
    <property type="match status" value="1"/>
</dbReference>
<keyword evidence="13" id="KW-1185">Reference proteome</keyword>
<evidence type="ECO:0000259" key="9">
    <source>
        <dbReference type="PROSITE" id="PS51192"/>
    </source>
</evidence>
<dbReference type="Proteomes" id="UP000239899">
    <property type="component" value="Unassembled WGS sequence"/>
</dbReference>
<feature type="compositionally biased region" description="Gly residues" evidence="8">
    <location>
        <begin position="381"/>
        <end position="395"/>
    </location>
</feature>
<dbReference type="SMART" id="SM01178">
    <property type="entry name" value="DUF4217"/>
    <property type="match status" value="1"/>
</dbReference>
<sequence>MGDDGGDDGLFLNLALPEAPAAHPSRTQQRKQKWTQQRTAKKQAHKHSGSAGGAGRGRPSWLGGAQQQHAAEAPASGSSAGQLKGYSLGGDAPAALAPAPAAPASNAKQQQRAPAQQQHGDNGRFAFGFGAQAQQQRGRQPQQQRQQPQQQRQQPQAQYQQQPAQRPQHDGQHPRAAYQQQQQQRRPQRQSDQPRQPVVAQAHSGAELAKAHFDRRQARHVPKQQQQQQRDASPEPPAGPAAAGGAPAARRGGGGAAAGDNGERPSKRIGKLRLASRQAGYREATPDLDEVKAAGSDAESDDVLAAVAAAVARDKEVQAELAGEVRQRFARYASSDSEGEDPAAGAPAGQRRRGGAAAANGNGLAADVARFAGSSDEEGEGGPAGVVEFGGGDGGTAERRAAKRRKRERADGAAAGGKRPKSAAVSVRPGELVHAGAVGGGAAAGGAAQASGEDGFAALGLSPQLADHLAAHGFAAPTGVQQQAIPVLLGRRDALINAPTGSGKTLSYLAPIVADLAAQQPAITRAQGTFAIVICPTRELCLQVADVLTMLVRRFVWLVGGAIHGGEDRGKEKARLRKGVTVLVATPGRLLDHLQNTKSFRTEDLRWLVLDEADRLLDLGFEKKIAEVCALLDARSTEADYAQRRTTALLSATLHSRLGSLASLSLKDPAAIGFEYDLVDGEMVVRKAPGQQAQRARQAAAGGGDAAAWAAATAAVGGTTAGAAGAAAELEQFEIPAQLKQRFVEVPCKLRLVALAALLRARLAAAPARCKMVVFLSTTDSVEFYHSVFADAWEEATGERLLQASGAPILKLHGNMPQSERTAAFLAFTKAPAGVLLCTDVAARGLDFPAVTDIVQFDPPGEAAEYVHRVGRTARLGQRGDAVLFLLPSERGYVEHLHARGVSLREQPVVPLLNHVLGADRKAGIDLPVERHQGAYALQKQLMEGVAADRHLTALGGDAFRSWVRSYATHATAVKDIFHVRRLHLGHVAHAFALKERPTLVGKSATKASAQQKRKATHLQQGGGKKQRGSGSGKGGSSGNKSGGKRQPRKAAAQVVGGKGTMYNLA</sequence>
<dbReference type="SMART" id="SM00490">
    <property type="entry name" value="HELICc"/>
    <property type="match status" value="1"/>
</dbReference>
<reference evidence="12 13" key="1">
    <citation type="journal article" date="2018" name="Plant J.">
        <title>Genome sequences of Chlorella sorokiniana UTEX 1602 and Micractinium conductrix SAG 241.80: implications to maltose excretion by a green alga.</title>
        <authorList>
            <person name="Arriola M.B."/>
            <person name="Velmurugan N."/>
            <person name="Zhang Y."/>
            <person name="Plunkett M.H."/>
            <person name="Hondzo H."/>
            <person name="Barney B.M."/>
        </authorList>
    </citation>
    <scope>NUCLEOTIDE SEQUENCE [LARGE SCALE GENOMIC DNA]</scope>
    <source>
        <strain evidence="13">UTEX 1602</strain>
    </source>
</reference>
<accession>A0A2P6U224</accession>
<dbReference type="OrthoDB" id="422663at2759"/>
<keyword evidence="2 7" id="KW-0378">Hydrolase</keyword>
<comment type="domain">
    <text evidence="7">The Q motif is unique to and characteristic of the DEAD box family of RNA helicases and controls ATP binding and hydrolysis.</text>
</comment>
<dbReference type="InterPro" id="IPR014001">
    <property type="entry name" value="Helicase_ATP-bd"/>
</dbReference>
<keyword evidence="4 7" id="KW-0067">ATP-binding</keyword>
<dbReference type="Pfam" id="PF13959">
    <property type="entry name" value="CTE_SPB4"/>
    <property type="match status" value="1"/>
</dbReference>
<comment type="caution">
    <text evidence="12">The sequence shown here is derived from an EMBL/GenBank/DDBJ whole genome shotgun (WGS) entry which is preliminary data.</text>
</comment>
<evidence type="ECO:0000256" key="4">
    <source>
        <dbReference type="ARBA" id="ARBA00022840"/>
    </source>
</evidence>
<dbReference type="InterPro" id="IPR027417">
    <property type="entry name" value="P-loop_NTPase"/>
</dbReference>
<evidence type="ECO:0000256" key="5">
    <source>
        <dbReference type="ARBA" id="ARBA00022884"/>
    </source>
</evidence>
<dbReference type="GO" id="GO:0016887">
    <property type="term" value="F:ATP hydrolysis activity"/>
    <property type="evidence" value="ECO:0007669"/>
    <property type="project" value="RHEA"/>
</dbReference>
<dbReference type="Pfam" id="PF00271">
    <property type="entry name" value="Helicase_C"/>
    <property type="match status" value="1"/>
</dbReference>
<dbReference type="STRING" id="3076.A0A2P6U224"/>
<feature type="compositionally biased region" description="Low complexity" evidence="8">
    <location>
        <begin position="179"/>
        <end position="197"/>
    </location>
</feature>
<feature type="compositionally biased region" description="Low complexity" evidence="8">
    <location>
        <begin position="70"/>
        <end position="81"/>
    </location>
</feature>
<feature type="compositionally biased region" description="Low complexity" evidence="8">
    <location>
        <begin position="131"/>
        <end position="166"/>
    </location>
</feature>
<proteinExistence type="inferred from homology"/>
<dbReference type="CDD" id="cd18787">
    <property type="entry name" value="SF2_C_DEAD"/>
    <property type="match status" value="1"/>
</dbReference>
<dbReference type="AlphaFoldDB" id="A0A2P6U224"/>
<dbReference type="PANTHER" id="PTHR24031">
    <property type="entry name" value="RNA HELICASE"/>
    <property type="match status" value="1"/>
</dbReference>
<name>A0A2P6U224_CHLSO</name>
<dbReference type="PROSITE" id="PS00039">
    <property type="entry name" value="DEAD_ATP_HELICASE"/>
    <property type="match status" value="1"/>
</dbReference>
<feature type="region of interest" description="Disordered" evidence="8">
    <location>
        <begin position="331"/>
        <end position="427"/>
    </location>
</feature>
<feature type="region of interest" description="Disordered" evidence="8">
    <location>
        <begin position="1"/>
        <end position="300"/>
    </location>
</feature>
<feature type="compositionally biased region" description="Low complexity" evidence="8">
    <location>
        <begin position="240"/>
        <end position="250"/>
    </location>
</feature>
<evidence type="ECO:0000259" key="11">
    <source>
        <dbReference type="PROSITE" id="PS51195"/>
    </source>
</evidence>
<evidence type="ECO:0000256" key="7">
    <source>
        <dbReference type="RuleBase" id="RU365068"/>
    </source>
</evidence>
<evidence type="ECO:0000313" key="13">
    <source>
        <dbReference type="Proteomes" id="UP000239899"/>
    </source>
</evidence>